<dbReference type="Pfam" id="PF00095">
    <property type="entry name" value="WAP"/>
    <property type="match status" value="1"/>
</dbReference>
<dbReference type="GO" id="GO:0005576">
    <property type="term" value="C:extracellular region"/>
    <property type="evidence" value="ECO:0007669"/>
    <property type="project" value="InterPro"/>
</dbReference>
<dbReference type="Proteomes" id="UP000314987">
    <property type="component" value="Unassembled WGS sequence"/>
</dbReference>
<keyword evidence="3" id="KW-1185">Reference proteome</keyword>
<evidence type="ECO:0000313" key="2">
    <source>
        <dbReference type="Ensembl" id="ENSVURP00010002621.1"/>
    </source>
</evidence>
<feature type="domain" description="WAP" evidence="1">
    <location>
        <begin position="16"/>
        <end position="63"/>
    </location>
</feature>
<accession>A0A4X2JXP8</accession>
<reference evidence="2" key="3">
    <citation type="submission" date="2025-09" db="UniProtKB">
        <authorList>
            <consortium name="Ensembl"/>
        </authorList>
    </citation>
    <scope>IDENTIFICATION</scope>
</reference>
<dbReference type="InterPro" id="IPR008197">
    <property type="entry name" value="WAP_dom"/>
</dbReference>
<proteinExistence type="predicted"/>
<dbReference type="Gene3D" id="4.10.75.10">
    <property type="entry name" value="Elafin-like"/>
    <property type="match status" value="1"/>
</dbReference>
<dbReference type="Ensembl" id="ENSVURT00010002975.1">
    <property type="protein sequence ID" value="ENSVURP00010002621.1"/>
    <property type="gene ID" value="ENSVURG00010002136.1"/>
</dbReference>
<reference evidence="2" key="2">
    <citation type="submission" date="2025-08" db="UniProtKB">
        <authorList>
            <consortium name="Ensembl"/>
        </authorList>
    </citation>
    <scope>IDENTIFICATION</scope>
</reference>
<name>A0A4X2JXP8_VOMUR</name>
<dbReference type="AlphaFoldDB" id="A0A4X2JXP8"/>
<dbReference type="GeneTree" id="ENSGT00950000185366"/>
<sequence>DKRHRLPEHSKKILAWSTKPGTCPEDNALCRRHYEAKCQRDEECSGKQKCCFYYCHFDCKYTVEDRLSGKCSPLPAPSGLYPSYLSSFYK</sequence>
<dbReference type="InterPro" id="IPR036645">
    <property type="entry name" value="Elafin-like_sf"/>
</dbReference>
<reference evidence="3" key="1">
    <citation type="submission" date="2018-12" db="EMBL/GenBank/DDBJ databases">
        <authorList>
            <person name="Yazar S."/>
        </authorList>
    </citation>
    <scope>NUCLEOTIDE SEQUENCE [LARGE SCALE GENOMIC DNA]</scope>
</reference>
<evidence type="ECO:0000313" key="3">
    <source>
        <dbReference type="Proteomes" id="UP000314987"/>
    </source>
</evidence>
<dbReference type="PROSITE" id="PS51390">
    <property type="entry name" value="WAP"/>
    <property type="match status" value="1"/>
</dbReference>
<organism evidence="2 3">
    <name type="scientific">Vombatus ursinus</name>
    <name type="common">Common wombat</name>
    <dbReference type="NCBI Taxonomy" id="29139"/>
    <lineage>
        <taxon>Eukaryota</taxon>
        <taxon>Metazoa</taxon>
        <taxon>Chordata</taxon>
        <taxon>Craniata</taxon>
        <taxon>Vertebrata</taxon>
        <taxon>Euteleostomi</taxon>
        <taxon>Mammalia</taxon>
        <taxon>Metatheria</taxon>
        <taxon>Diprotodontia</taxon>
        <taxon>Vombatidae</taxon>
        <taxon>Vombatus</taxon>
    </lineage>
</organism>
<evidence type="ECO:0000259" key="1">
    <source>
        <dbReference type="PROSITE" id="PS51390"/>
    </source>
</evidence>
<protein>
    <recommendedName>
        <fullName evidence="1">WAP domain-containing protein</fullName>
    </recommendedName>
</protein>
<dbReference type="GO" id="GO:0030414">
    <property type="term" value="F:peptidase inhibitor activity"/>
    <property type="evidence" value="ECO:0007669"/>
    <property type="project" value="InterPro"/>
</dbReference>
<dbReference type="SMART" id="SM00217">
    <property type="entry name" value="WAP"/>
    <property type="match status" value="1"/>
</dbReference>
<dbReference type="SUPFAM" id="SSF57256">
    <property type="entry name" value="Elafin-like"/>
    <property type="match status" value="1"/>
</dbReference>